<dbReference type="InterPro" id="IPR013083">
    <property type="entry name" value="Znf_RING/FYVE/PHD"/>
</dbReference>
<gene>
    <name evidence="7" type="primary">LOC125521992</name>
    <name evidence="6" type="ORF">TRIUR3_19027</name>
</gene>
<dbReference type="AlphaFoldDB" id="M7ZFM1"/>
<dbReference type="STRING" id="4572.M7ZFM1"/>
<dbReference type="PANTHER" id="PTHR42647">
    <property type="entry name" value="SBP (S-RIBONUCLEASE BINDING PROTEIN) FAMILY PROTEIN"/>
    <property type="match status" value="1"/>
</dbReference>
<dbReference type="Pfam" id="PF13920">
    <property type="entry name" value="zf-C3HC4_3"/>
    <property type="match status" value="1"/>
</dbReference>
<dbReference type="PANTHER" id="PTHR42647:SF12">
    <property type="entry name" value="BOI-RELATED E3 UBIQUITIN-PROTEIN LIGASE 2-RELATED"/>
    <property type="match status" value="1"/>
</dbReference>
<dbReference type="Gene3D" id="3.30.40.10">
    <property type="entry name" value="Zinc/RING finger domain, C3HC4 (zinc finger)"/>
    <property type="match status" value="1"/>
</dbReference>
<dbReference type="GO" id="GO:0008270">
    <property type="term" value="F:zinc ion binding"/>
    <property type="evidence" value="ECO:0007669"/>
    <property type="project" value="UniProtKB-KW"/>
</dbReference>
<accession>M7ZFM1</accession>
<keyword evidence="3" id="KW-0862">Zinc</keyword>
<dbReference type="RefSeq" id="XP_048543013.1">
    <property type="nucleotide sequence ID" value="XM_048687056.1"/>
</dbReference>
<keyword evidence="2 4" id="KW-0863">Zinc-finger</keyword>
<dbReference type="Gramene" id="TuG1812G0700004744.01.T01">
    <property type="protein sequence ID" value="TuG1812G0700004744.01.T01"/>
    <property type="gene ID" value="TuG1812G0700004744.01"/>
</dbReference>
<dbReference type="EMBL" id="KD127634">
    <property type="protein sequence ID" value="EMS58872.1"/>
    <property type="molecule type" value="Genomic_DNA"/>
</dbReference>
<proteinExistence type="predicted"/>
<reference evidence="7" key="3">
    <citation type="submission" date="2022-06" db="UniProtKB">
        <authorList>
            <consortium name="EnsemblPlants"/>
        </authorList>
    </citation>
    <scope>IDENTIFICATION</scope>
</reference>
<dbReference type="Proteomes" id="UP000015106">
    <property type="component" value="Chromosome 7"/>
</dbReference>
<organism evidence="6">
    <name type="scientific">Triticum urartu</name>
    <name type="common">Red wild einkorn</name>
    <name type="synonym">Crithodium urartu</name>
    <dbReference type="NCBI Taxonomy" id="4572"/>
    <lineage>
        <taxon>Eukaryota</taxon>
        <taxon>Viridiplantae</taxon>
        <taxon>Streptophyta</taxon>
        <taxon>Embryophyta</taxon>
        <taxon>Tracheophyta</taxon>
        <taxon>Spermatophyta</taxon>
        <taxon>Magnoliopsida</taxon>
        <taxon>Liliopsida</taxon>
        <taxon>Poales</taxon>
        <taxon>Poaceae</taxon>
        <taxon>BOP clade</taxon>
        <taxon>Pooideae</taxon>
        <taxon>Triticodae</taxon>
        <taxon>Triticeae</taxon>
        <taxon>Triticinae</taxon>
        <taxon>Triticum</taxon>
    </lineage>
</organism>
<keyword evidence="1" id="KW-0479">Metal-binding</keyword>
<evidence type="ECO:0000259" key="5">
    <source>
        <dbReference type="PROSITE" id="PS50089"/>
    </source>
</evidence>
<evidence type="ECO:0000256" key="2">
    <source>
        <dbReference type="ARBA" id="ARBA00022771"/>
    </source>
</evidence>
<reference evidence="6 8" key="1">
    <citation type="journal article" date="2013" name="Nature">
        <title>Draft genome of the wheat A-genome progenitor Triticum urartu.</title>
        <authorList>
            <person name="Ling H.Q."/>
            <person name="Zhao S."/>
            <person name="Liu D."/>
            <person name="Wang J."/>
            <person name="Sun H."/>
            <person name="Zhang C."/>
            <person name="Fan H."/>
            <person name="Li D."/>
            <person name="Dong L."/>
            <person name="Tao Y."/>
            <person name="Gao C."/>
            <person name="Wu H."/>
            <person name="Li Y."/>
            <person name="Cui Y."/>
            <person name="Guo X."/>
            <person name="Zheng S."/>
            <person name="Wang B."/>
            <person name="Yu K."/>
            <person name="Liang Q."/>
            <person name="Yang W."/>
            <person name="Lou X."/>
            <person name="Chen J."/>
            <person name="Feng M."/>
            <person name="Jian J."/>
            <person name="Zhang X."/>
            <person name="Luo G."/>
            <person name="Jiang Y."/>
            <person name="Liu J."/>
            <person name="Wang Z."/>
            <person name="Sha Y."/>
            <person name="Zhang B."/>
            <person name="Wu H."/>
            <person name="Tang D."/>
            <person name="Shen Q."/>
            <person name="Xue P."/>
            <person name="Zou S."/>
            <person name="Wang X."/>
            <person name="Liu X."/>
            <person name="Wang F."/>
            <person name="Yang Y."/>
            <person name="An X."/>
            <person name="Dong Z."/>
            <person name="Zhang K."/>
            <person name="Zhang X."/>
            <person name="Luo M.C."/>
            <person name="Dvorak J."/>
            <person name="Tong Y."/>
            <person name="Wang J."/>
            <person name="Yang H."/>
            <person name="Li Z."/>
            <person name="Wang D."/>
            <person name="Zhang A."/>
            <person name="Wang J."/>
        </authorList>
    </citation>
    <scope>NUCLEOTIDE SEQUENCE</scope>
    <source>
        <strain evidence="8">cv. G1812</strain>
    </source>
</reference>
<feature type="domain" description="RING-type" evidence="5">
    <location>
        <begin position="267"/>
        <end position="301"/>
    </location>
</feature>
<dbReference type="KEGG" id="tua:125521992"/>
<evidence type="ECO:0000313" key="7">
    <source>
        <dbReference type="EnsemblPlants" id="TuG1812G0700004744.01.T01"/>
    </source>
</evidence>
<keyword evidence="8" id="KW-1185">Reference proteome</keyword>
<dbReference type="GO" id="GO:0004842">
    <property type="term" value="F:ubiquitin-protein transferase activity"/>
    <property type="evidence" value="ECO:0007669"/>
    <property type="project" value="TreeGrafter"/>
</dbReference>
<evidence type="ECO:0000256" key="3">
    <source>
        <dbReference type="ARBA" id="ARBA00022833"/>
    </source>
</evidence>
<dbReference type="OrthoDB" id="1711136at2759"/>
<dbReference type="GO" id="GO:0043067">
    <property type="term" value="P:regulation of programmed cell death"/>
    <property type="evidence" value="ECO:0007669"/>
    <property type="project" value="TreeGrafter"/>
</dbReference>
<name>M7ZFM1_TRIUA</name>
<evidence type="ECO:0000256" key="1">
    <source>
        <dbReference type="ARBA" id="ARBA00022723"/>
    </source>
</evidence>
<evidence type="ECO:0000313" key="8">
    <source>
        <dbReference type="Proteomes" id="UP000015106"/>
    </source>
</evidence>
<dbReference type="InterPro" id="IPR001841">
    <property type="entry name" value="Znf_RING"/>
</dbReference>
<evidence type="ECO:0000313" key="6">
    <source>
        <dbReference type="EMBL" id="EMS58872.1"/>
    </source>
</evidence>
<dbReference type="EnsemblPlants" id="TuG1812G0700004744.01.T01">
    <property type="protein sequence ID" value="TuG1812G0700004744.01.T01"/>
    <property type="gene ID" value="TuG1812G0700004744.01"/>
</dbReference>
<sequence>MASVDLQRLRHMLLTTGAGAGHHQLASAAAMPASGPCYGAAMACQPGQPYADLFTLPPPPTSSVADQYSEFLAMAGADLVKKGVSPDGAQEMITKKRRRDEQSSMLGAVDVLAAHAQQQTIDVDRILLKHVKTMWTTLAEQRQTHTRLIISTVEARAAKRLKAKDEEIERIRIMNWALEERLRNLFMEAQMWRDVAQSNEATANVLRGDLQRVLDAQAVRGGGISGDSQEEDAESCCWGENQAPLCAEEDVGTPAVEERPATGAGRCKACREGAAVVLLLPCRHLCVCAPCAAAALACPACGSAKNGSVCMHQLFVMREE</sequence>
<dbReference type="OMA" id="AMACQPG"/>
<protein>
    <recommendedName>
        <fullName evidence="5">RING-type domain-containing protein</fullName>
    </recommendedName>
</protein>
<evidence type="ECO:0000256" key="4">
    <source>
        <dbReference type="PROSITE-ProRule" id="PRU00175"/>
    </source>
</evidence>
<dbReference type="eggNOG" id="KOG1100">
    <property type="taxonomic scope" value="Eukaryota"/>
</dbReference>
<dbReference type="PROSITE" id="PS50089">
    <property type="entry name" value="ZF_RING_2"/>
    <property type="match status" value="1"/>
</dbReference>
<dbReference type="GeneID" id="125521992"/>
<reference evidence="7" key="2">
    <citation type="submission" date="2018-03" db="EMBL/GenBank/DDBJ databases">
        <title>The Triticum urartu genome reveals the dynamic nature of wheat genome evolution.</title>
        <authorList>
            <person name="Ling H."/>
            <person name="Ma B."/>
            <person name="Shi X."/>
            <person name="Liu H."/>
            <person name="Dong L."/>
            <person name="Sun H."/>
            <person name="Cao Y."/>
            <person name="Gao Q."/>
            <person name="Zheng S."/>
            <person name="Li Y."/>
            <person name="Yu Y."/>
            <person name="Du H."/>
            <person name="Qi M."/>
            <person name="Li Y."/>
            <person name="Yu H."/>
            <person name="Cui Y."/>
            <person name="Wang N."/>
            <person name="Chen C."/>
            <person name="Wu H."/>
            <person name="Zhao Y."/>
            <person name="Zhang J."/>
            <person name="Li Y."/>
            <person name="Zhou W."/>
            <person name="Zhang B."/>
            <person name="Hu W."/>
            <person name="Eijk M."/>
            <person name="Tang J."/>
            <person name="Witsenboer H."/>
            <person name="Zhao S."/>
            <person name="Li Z."/>
            <person name="Zhang A."/>
            <person name="Wang D."/>
            <person name="Liang C."/>
        </authorList>
    </citation>
    <scope>NUCLEOTIDE SEQUENCE [LARGE SCALE GENOMIC DNA]</scope>
    <source>
        <strain evidence="7">cv. G1812</strain>
    </source>
</reference>